<accession>A0ABU5XWP2</accession>
<keyword evidence="3" id="KW-1185">Reference proteome</keyword>
<dbReference type="RefSeq" id="WP_224974760.1">
    <property type="nucleotide sequence ID" value="NZ_JAYJJU010000010.1"/>
</dbReference>
<dbReference type="SMART" id="SM00507">
    <property type="entry name" value="HNHc"/>
    <property type="match status" value="1"/>
</dbReference>
<proteinExistence type="predicted"/>
<dbReference type="EMBL" id="JAYJJU010000010">
    <property type="protein sequence ID" value="MEB3032416.1"/>
    <property type="molecule type" value="Genomic_DNA"/>
</dbReference>
<feature type="domain" description="HNH nuclease" evidence="1">
    <location>
        <begin position="360"/>
        <end position="411"/>
    </location>
</feature>
<dbReference type="Proteomes" id="UP001298593">
    <property type="component" value="Unassembled WGS sequence"/>
</dbReference>
<comment type="caution">
    <text evidence="2">The sequence shown here is derived from an EMBL/GenBank/DDBJ whole genome shotgun (WGS) entry which is preliminary data.</text>
</comment>
<organism evidence="2 3">
    <name type="scientific">[Mycobacterium] nativiensis</name>
    <dbReference type="NCBI Taxonomy" id="2855503"/>
    <lineage>
        <taxon>Bacteria</taxon>
        <taxon>Bacillati</taxon>
        <taxon>Actinomycetota</taxon>
        <taxon>Actinomycetes</taxon>
        <taxon>Mycobacteriales</taxon>
        <taxon>Mycobacteriaceae</taxon>
        <taxon>Mycolicibacter</taxon>
    </lineage>
</organism>
<dbReference type="InterPro" id="IPR003870">
    <property type="entry name" value="DUF222"/>
</dbReference>
<evidence type="ECO:0000313" key="2">
    <source>
        <dbReference type="EMBL" id="MEB3032416.1"/>
    </source>
</evidence>
<dbReference type="CDD" id="cd00085">
    <property type="entry name" value="HNHc"/>
    <property type="match status" value="1"/>
</dbReference>
<dbReference type="Pfam" id="PF02720">
    <property type="entry name" value="DUF222"/>
    <property type="match status" value="1"/>
</dbReference>
<name>A0ABU5XWP2_9MYCO</name>
<gene>
    <name evidence="2" type="ORF">KV113_12715</name>
</gene>
<dbReference type="InterPro" id="IPR003615">
    <property type="entry name" value="HNH_nuc"/>
</dbReference>
<protein>
    <submittedName>
        <fullName evidence="2">DUF222 domain-containing protein</fullName>
    </submittedName>
</protein>
<evidence type="ECO:0000313" key="3">
    <source>
        <dbReference type="Proteomes" id="UP001298593"/>
    </source>
</evidence>
<sequence length="506" mass="54339">MFDSSELPGPDALAEADEAALVAAIGGWAQAEAVAAAHRLAAIAELVGRKLYDDPAHSKWACDGWDSVAAQVSAVCDISHGKASGQMYLASALRERLPKVAALFAAGQLNAALVSTISWHTTLIQDRRALAAVDTALAADALHYGPLSAFKTAQAIDAVIEAHDPEALRRSRATARSRDLVVDKRNTDDATTPLWGRLHAHDAETLDRRLMAMAHSVCDDDPRTIAQRRADALGALAAGGQILVCGCGNEGCPGAQDRPASSVLIHVVANAESMGAGVDAHRNGEDPPPPPIDRRNLFAPVERPAEPDPPPKALPALLLGGPLIPAPMLAELIAAGARIKPVRHPGPDSAPEPRYRPSTALDEFVRCRDMTCRWPGCDRPAELCDIDHAIAYPSGPTHPSNLRCLCRKHHLLKTFHGWRDRQHTDGTIDWLSPTGHTYTTHPGSRLLFPTLCEPTGHLPAPTDRQPDSAGRTLMMPTRRRTRAQNRAQAIIAERALNTRPPPYPPD</sequence>
<evidence type="ECO:0000259" key="1">
    <source>
        <dbReference type="SMART" id="SM00507"/>
    </source>
</evidence>
<reference evidence="2 3" key="1">
    <citation type="submission" date="2023-12" db="EMBL/GenBank/DDBJ databases">
        <title>Description of new species of Mycobacterium terrae complex isolated from sewage at the Sao Paulo Zoological Park Foundation in Brazil.</title>
        <authorList>
            <person name="Romagnoli C.L."/>
            <person name="Conceicao E.C."/>
            <person name="Machado E."/>
            <person name="Barreto L.B.P.F."/>
            <person name="Sharma A."/>
            <person name="Silva N.M."/>
            <person name="Marques L.E."/>
            <person name="Juliana M.A."/>
            <person name="Lourenco M.C.S."/>
            <person name="Digiampietri L.A."/>
            <person name="Suffys P.N."/>
            <person name="Viana-Niero C."/>
        </authorList>
    </citation>
    <scope>NUCLEOTIDE SEQUENCE [LARGE SCALE GENOMIC DNA]</scope>
    <source>
        <strain evidence="2 3">MYC340</strain>
    </source>
</reference>